<protein>
    <submittedName>
        <fullName evidence="2">Uncharacterized protein</fullName>
    </submittedName>
</protein>
<dbReference type="AlphaFoldDB" id="A0A1Y1YGB0"/>
<gene>
    <name evidence="2" type="ORF">BCR34DRAFT_173232</name>
</gene>
<feature type="signal peptide" evidence="1">
    <location>
        <begin position="1"/>
        <end position="19"/>
    </location>
</feature>
<keyword evidence="1" id="KW-0732">Signal</keyword>
<organism evidence="2 3">
    <name type="scientific">Clohesyomyces aquaticus</name>
    <dbReference type="NCBI Taxonomy" id="1231657"/>
    <lineage>
        <taxon>Eukaryota</taxon>
        <taxon>Fungi</taxon>
        <taxon>Dikarya</taxon>
        <taxon>Ascomycota</taxon>
        <taxon>Pezizomycotina</taxon>
        <taxon>Dothideomycetes</taxon>
        <taxon>Pleosporomycetidae</taxon>
        <taxon>Pleosporales</taxon>
        <taxon>Lindgomycetaceae</taxon>
        <taxon>Clohesyomyces</taxon>
    </lineage>
</organism>
<comment type="caution">
    <text evidence="2">The sequence shown here is derived from an EMBL/GenBank/DDBJ whole genome shotgun (WGS) entry which is preliminary data.</text>
</comment>
<dbReference type="Proteomes" id="UP000193144">
    <property type="component" value="Unassembled WGS sequence"/>
</dbReference>
<dbReference type="EMBL" id="MCFA01000242">
    <property type="protein sequence ID" value="ORX97051.1"/>
    <property type="molecule type" value="Genomic_DNA"/>
</dbReference>
<reference evidence="2 3" key="1">
    <citation type="submission" date="2016-07" db="EMBL/GenBank/DDBJ databases">
        <title>Pervasive Adenine N6-methylation of Active Genes in Fungi.</title>
        <authorList>
            <consortium name="DOE Joint Genome Institute"/>
            <person name="Mondo S.J."/>
            <person name="Dannebaum R.O."/>
            <person name="Kuo R.C."/>
            <person name="Labutti K."/>
            <person name="Haridas S."/>
            <person name="Kuo A."/>
            <person name="Salamov A."/>
            <person name="Ahrendt S.R."/>
            <person name="Lipzen A."/>
            <person name="Sullivan W."/>
            <person name="Andreopoulos W.B."/>
            <person name="Clum A."/>
            <person name="Lindquist E."/>
            <person name="Daum C."/>
            <person name="Ramamoorthy G.K."/>
            <person name="Gryganskyi A."/>
            <person name="Culley D."/>
            <person name="Magnuson J.K."/>
            <person name="James T.Y."/>
            <person name="O'Malley M.A."/>
            <person name="Stajich J.E."/>
            <person name="Spatafora J.W."/>
            <person name="Visel A."/>
            <person name="Grigoriev I.V."/>
        </authorList>
    </citation>
    <scope>NUCLEOTIDE SEQUENCE [LARGE SCALE GENOMIC DNA]</scope>
    <source>
        <strain evidence="2 3">CBS 115471</strain>
    </source>
</reference>
<evidence type="ECO:0000313" key="3">
    <source>
        <dbReference type="Proteomes" id="UP000193144"/>
    </source>
</evidence>
<keyword evidence="3" id="KW-1185">Reference proteome</keyword>
<evidence type="ECO:0000313" key="2">
    <source>
        <dbReference type="EMBL" id="ORX97051.1"/>
    </source>
</evidence>
<name>A0A1Y1YGB0_9PLEO</name>
<accession>A0A1Y1YGB0</accession>
<sequence length="154" mass="16144">MRPTTILTSLAAMAGALVATVPITDDATAMPIEPVTDGVDTDNRMLCGIVTPNRNGSGIGSLLFMYNECKPSPLKKDGMSTSATIAIQHVNIKAGCVCGFWKDDHCNNNHEPDVAIAKGQVQGTIGTAMSYGCMTDDDSASQASLGFLNITAQY</sequence>
<feature type="chain" id="PRO_5012711352" evidence="1">
    <location>
        <begin position="20"/>
        <end position="154"/>
    </location>
</feature>
<evidence type="ECO:0000256" key="1">
    <source>
        <dbReference type="SAM" id="SignalP"/>
    </source>
</evidence>
<proteinExistence type="predicted"/>